<dbReference type="AlphaFoldDB" id="A0A2H6CUC0"/>
<dbReference type="PANTHER" id="PTHR33795:SF1">
    <property type="entry name" value="INSERTION ELEMENT IS150 PROTEIN INSJ"/>
    <property type="match status" value="1"/>
</dbReference>
<dbReference type="InterPro" id="IPR036388">
    <property type="entry name" value="WH-like_DNA-bd_sf"/>
</dbReference>
<evidence type="ECO:0000256" key="2">
    <source>
        <dbReference type="SAM" id="MobiDB-lite"/>
    </source>
</evidence>
<dbReference type="InterPro" id="IPR009057">
    <property type="entry name" value="Homeodomain-like_sf"/>
</dbReference>
<gene>
    <name evidence="4" type="ORF">TEHN7118_1386</name>
</gene>
<dbReference type="GO" id="GO:0043565">
    <property type="term" value="F:sequence-specific DNA binding"/>
    <property type="evidence" value="ECO:0007669"/>
    <property type="project" value="InterPro"/>
</dbReference>
<dbReference type="EMBL" id="BDEC01000058">
    <property type="protein sequence ID" value="GBD68580.1"/>
    <property type="molecule type" value="Genomic_DNA"/>
</dbReference>
<proteinExistence type="inferred from homology"/>
<evidence type="ECO:0000259" key="3">
    <source>
        <dbReference type="Pfam" id="PF13518"/>
    </source>
</evidence>
<evidence type="ECO:0000313" key="5">
    <source>
        <dbReference type="Proteomes" id="UP000236214"/>
    </source>
</evidence>
<evidence type="ECO:0000256" key="1">
    <source>
        <dbReference type="ARBA" id="ARBA00038232"/>
    </source>
</evidence>
<name>A0A2H6CUC0_TETHA</name>
<feature type="region of interest" description="Disordered" evidence="2">
    <location>
        <begin position="175"/>
        <end position="205"/>
    </location>
</feature>
<dbReference type="InterPro" id="IPR055247">
    <property type="entry name" value="InsJ-like_HTH"/>
</dbReference>
<dbReference type="InterPro" id="IPR052057">
    <property type="entry name" value="IS150/IS1296_orfA-like"/>
</dbReference>
<comment type="caution">
    <text evidence="4">The sequence shown here is derived from an EMBL/GenBank/DDBJ whole genome shotgun (WGS) entry which is preliminary data.</text>
</comment>
<feature type="domain" description="Insertion element IS150 protein InsJ-like helix-turn-helix" evidence="3">
    <location>
        <begin position="68"/>
        <end position="108"/>
    </location>
</feature>
<dbReference type="Proteomes" id="UP000236214">
    <property type="component" value="Unassembled WGS sequence"/>
</dbReference>
<reference evidence="4 5" key="1">
    <citation type="submission" date="2016-05" db="EMBL/GenBank/DDBJ databases">
        <title>Whole genome sequencing of Tetragenococcus halophilus subsp. halophilus NISL 7118.</title>
        <authorList>
            <person name="Shiwa Y."/>
            <person name="Nishimura I."/>
            <person name="Yoshikawa H."/>
            <person name="Koyama Y."/>
            <person name="Oguma T."/>
        </authorList>
    </citation>
    <scope>NUCLEOTIDE SEQUENCE [LARGE SCALE GENOMIC DNA]</scope>
    <source>
        <strain evidence="4 5">NISL 7118</strain>
    </source>
</reference>
<organism evidence="4 5">
    <name type="scientific">Tetragenococcus halophilus subsp. halophilus</name>
    <dbReference type="NCBI Taxonomy" id="1513897"/>
    <lineage>
        <taxon>Bacteria</taxon>
        <taxon>Bacillati</taxon>
        <taxon>Bacillota</taxon>
        <taxon>Bacilli</taxon>
        <taxon>Lactobacillales</taxon>
        <taxon>Enterococcaceae</taxon>
        <taxon>Tetragenococcus</taxon>
    </lineage>
</organism>
<dbReference type="SUPFAM" id="SSF46689">
    <property type="entry name" value="Homeodomain-like"/>
    <property type="match status" value="1"/>
</dbReference>
<accession>A0A2H6CUC0</accession>
<keyword evidence="5" id="KW-1185">Reference proteome</keyword>
<dbReference type="Gene3D" id="1.10.10.10">
    <property type="entry name" value="Winged helix-like DNA-binding domain superfamily/Winged helix DNA-binding domain"/>
    <property type="match status" value="3"/>
</dbReference>
<evidence type="ECO:0000313" key="4">
    <source>
        <dbReference type="EMBL" id="GBD68580.1"/>
    </source>
</evidence>
<feature type="domain" description="Insertion element IS150 protein InsJ-like helix-turn-helix" evidence="3">
    <location>
        <begin position="129"/>
        <end position="181"/>
    </location>
</feature>
<dbReference type="InterPro" id="IPR010921">
    <property type="entry name" value="Trp_repressor/repl_initiator"/>
</dbReference>
<feature type="compositionally biased region" description="Basic and acidic residues" evidence="2">
    <location>
        <begin position="188"/>
        <end position="205"/>
    </location>
</feature>
<feature type="domain" description="Insertion element IS150 protein InsJ-like helix-turn-helix" evidence="3">
    <location>
        <begin position="10"/>
        <end position="61"/>
    </location>
</feature>
<dbReference type="RefSeq" id="WP_219725928.1">
    <property type="nucleotide sequence ID" value="NZ_BDEC01000058.1"/>
</dbReference>
<dbReference type="SUPFAM" id="SSF48295">
    <property type="entry name" value="TrpR-like"/>
    <property type="match status" value="2"/>
</dbReference>
<dbReference type="Pfam" id="PF13518">
    <property type="entry name" value="HTH_28"/>
    <property type="match status" value="3"/>
</dbReference>
<dbReference type="PANTHER" id="PTHR33795">
    <property type="entry name" value="INSERTION ELEMENT IS150 PROTEIN INSJ"/>
    <property type="match status" value="1"/>
</dbReference>
<sequence>MQSKEANEEKRIAIVENYLRDEISQHGAANEAQVSVAAFRRWVIRYQNEGPAGLKNATRKPHFSRETKLHAVWDYLDGRGSLEQIAQKYGLRSPSSLTEWLKRYNTYGDFQTRKEKIAMSKTRTTTQEERYQIVLDCLANDQDYRGMAIKYQVPYQNIYHWVEKYEQMGYAGLEDRRGKRKGSLPSRTSEEKMRDENAQLKRQNDYLRMENDILKAAEEIERRHRSDKSNT</sequence>
<comment type="similarity">
    <text evidence="1">Belongs to the IS150/IS1296 orfA family.</text>
</comment>
<protein>
    <recommendedName>
        <fullName evidence="3">Insertion element IS150 protein InsJ-like helix-turn-helix domain-containing protein</fullName>
    </recommendedName>
</protein>